<accession>A0A561SLX3</accession>
<reference evidence="2 3" key="1">
    <citation type="submission" date="2019-06" db="EMBL/GenBank/DDBJ databases">
        <title>Sequencing the genomes of 1000 actinobacteria strains.</title>
        <authorList>
            <person name="Klenk H.-P."/>
        </authorList>
    </citation>
    <scope>NUCLEOTIDE SEQUENCE [LARGE SCALE GENOMIC DNA]</scope>
    <source>
        <strain evidence="2 3">DSM 45671</strain>
    </source>
</reference>
<organism evidence="2 3">
    <name type="scientific">Pseudonocardia hierapolitana</name>
    <dbReference type="NCBI Taxonomy" id="1128676"/>
    <lineage>
        <taxon>Bacteria</taxon>
        <taxon>Bacillati</taxon>
        <taxon>Actinomycetota</taxon>
        <taxon>Actinomycetes</taxon>
        <taxon>Pseudonocardiales</taxon>
        <taxon>Pseudonocardiaceae</taxon>
        <taxon>Pseudonocardia</taxon>
    </lineage>
</organism>
<dbReference type="RefSeq" id="WP_170308838.1">
    <property type="nucleotide sequence ID" value="NZ_VIWU01000001.1"/>
</dbReference>
<evidence type="ECO:0000256" key="1">
    <source>
        <dbReference type="SAM" id="MobiDB-lite"/>
    </source>
</evidence>
<dbReference type="AlphaFoldDB" id="A0A561SLX3"/>
<proteinExistence type="predicted"/>
<dbReference type="Proteomes" id="UP000321261">
    <property type="component" value="Unassembled WGS sequence"/>
</dbReference>
<evidence type="ECO:0000313" key="3">
    <source>
        <dbReference type="Proteomes" id="UP000321261"/>
    </source>
</evidence>
<keyword evidence="3" id="KW-1185">Reference proteome</keyword>
<protein>
    <submittedName>
        <fullName evidence="2">Uncharacterized protein</fullName>
    </submittedName>
</protein>
<feature type="region of interest" description="Disordered" evidence="1">
    <location>
        <begin position="20"/>
        <end position="53"/>
    </location>
</feature>
<comment type="caution">
    <text evidence="2">The sequence shown here is derived from an EMBL/GenBank/DDBJ whole genome shotgun (WGS) entry which is preliminary data.</text>
</comment>
<dbReference type="EMBL" id="VIWU01000001">
    <property type="protein sequence ID" value="TWF75870.1"/>
    <property type="molecule type" value="Genomic_DNA"/>
</dbReference>
<sequence length="53" mass="5479">MGAIVLVVIGALLVVRRRRANPGRPGSAPHPGEPVDGPTRAIRTSEPSHGSES</sequence>
<evidence type="ECO:0000313" key="2">
    <source>
        <dbReference type="EMBL" id="TWF75870.1"/>
    </source>
</evidence>
<name>A0A561SLX3_9PSEU</name>
<gene>
    <name evidence="2" type="ORF">FHX44_111755</name>
</gene>